<dbReference type="PANTHER" id="PTHR42852:SF6">
    <property type="entry name" value="THIOL:DISULFIDE INTERCHANGE PROTEIN DSBE"/>
    <property type="match status" value="1"/>
</dbReference>
<evidence type="ECO:0000313" key="7">
    <source>
        <dbReference type="EMBL" id="QCT02523.1"/>
    </source>
</evidence>
<keyword evidence="3" id="KW-0735">Signal-anchor</keyword>
<evidence type="ECO:0000256" key="2">
    <source>
        <dbReference type="ARBA" id="ARBA00022748"/>
    </source>
</evidence>
<comment type="subcellular location">
    <subcellularLocation>
        <location evidence="1">Cell envelope</location>
    </subcellularLocation>
</comment>
<dbReference type="GO" id="GO:0030313">
    <property type="term" value="C:cell envelope"/>
    <property type="evidence" value="ECO:0007669"/>
    <property type="project" value="UniProtKB-SubCell"/>
</dbReference>
<evidence type="ECO:0000256" key="5">
    <source>
        <dbReference type="ARBA" id="ARBA00023284"/>
    </source>
</evidence>
<keyword evidence="4" id="KW-1015">Disulfide bond</keyword>
<dbReference type="SUPFAM" id="SSF52833">
    <property type="entry name" value="Thioredoxin-like"/>
    <property type="match status" value="1"/>
</dbReference>
<dbReference type="GO" id="GO:0016491">
    <property type="term" value="F:oxidoreductase activity"/>
    <property type="evidence" value="ECO:0007669"/>
    <property type="project" value="InterPro"/>
</dbReference>
<sequence length="176" mass="19459">MTGNTKKWVQVFILLAIVLLGVYAVTTVVTGKNSAPKAGDDVPGYKLLGMDGAVHTMDEMEGKARVINFWGTYCEPCVREMPALQEQWLKWKDQDVVIVGINVGEKPMVVENFAAKMGVEFPILMDPDRKAVESFRVGPMPTTFFVTPDGKIDRITIGELNIDTLDKQIGQLVNAK</sequence>
<gene>
    <name evidence="7" type="ORF">E6C60_1808</name>
</gene>
<dbReference type="KEGG" id="palo:E6C60_1808"/>
<dbReference type="AlphaFoldDB" id="A0A4P8XJR5"/>
<feature type="domain" description="Thioredoxin" evidence="6">
    <location>
        <begin position="36"/>
        <end position="174"/>
    </location>
</feature>
<dbReference type="InterPro" id="IPR036249">
    <property type="entry name" value="Thioredoxin-like_sf"/>
</dbReference>
<dbReference type="Proteomes" id="UP000300879">
    <property type="component" value="Chromosome"/>
</dbReference>
<dbReference type="InterPro" id="IPR000866">
    <property type="entry name" value="AhpC/TSA"/>
</dbReference>
<dbReference type="GO" id="GO:0017004">
    <property type="term" value="P:cytochrome complex assembly"/>
    <property type="evidence" value="ECO:0007669"/>
    <property type="project" value="UniProtKB-KW"/>
</dbReference>
<proteinExistence type="predicted"/>
<organism evidence="7 8">
    <name type="scientific">Paenibacillus algicola</name>
    <dbReference type="NCBI Taxonomy" id="2565926"/>
    <lineage>
        <taxon>Bacteria</taxon>
        <taxon>Bacillati</taxon>
        <taxon>Bacillota</taxon>
        <taxon>Bacilli</taxon>
        <taxon>Bacillales</taxon>
        <taxon>Paenibacillaceae</taxon>
        <taxon>Paenibacillus</taxon>
    </lineage>
</organism>
<dbReference type="InterPro" id="IPR017937">
    <property type="entry name" value="Thioredoxin_CS"/>
</dbReference>
<dbReference type="PROSITE" id="PS51352">
    <property type="entry name" value="THIOREDOXIN_2"/>
    <property type="match status" value="1"/>
</dbReference>
<evidence type="ECO:0000259" key="6">
    <source>
        <dbReference type="PROSITE" id="PS51352"/>
    </source>
</evidence>
<reference evidence="7 8" key="1">
    <citation type="submission" date="2019-05" db="EMBL/GenBank/DDBJ databases">
        <authorList>
            <person name="Chen C."/>
        </authorList>
    </citation>
    <scope>NUCLEOTIDE SEQUENCE [LARGE SCALE GENOMIC DNA]</scope>
    <source>
        <strain evidence="7 8">HB172198</strain>
    </source>
</reference>
<dbReference type="InterPro" id="IPR013766">
    <property type="entry name" value="Thioredoxin_domain"/>
</dbReference>
<dbReference type="OrthoDB" id="25753at2"/>
<dbReference type="PANTHER" id="PTHR42852">
    <property type="entry name" value="THIOL:DISULFIDE INTERCHANGE PROTEIN DSBE"/>
    <property type="match status" value="1"/>
</dbReference>
<evidence type="ECO:0000256" key="3">
    <source>
        <dbReference type="ARBA" id="ARBA00022968"/>
    </source>
</evidence>
<dbReference type="Gene3D" id="3.40.30.10">
    <property type="entry name" value="Glutaredoxin"/>
    <property type="match status" value="1"/>
</dbReference>
<keyword evidence="8" id="KW-1185">Reference proteome</keyword>
<dbReference type="Pfam" id="PF00578">
    <property type="entry name" value="AhpC-TSA"/>
    <property type="match status" value="1"/>
</dbReference>
<evidence type="ECO:0000256" key="1">
    <source>
        <dbReference type="ARBA" id="ARBA00004196"/>
    </source>
</evidence>
<dbReference type="EMBL" id="CP040396">
    <property type="protein sequence ID" value="QCT02523.1"/>
    <property type="molecule type" value="Genomic_DNA"/>
</dbReference>
<keyword evidence="5" id="KW-0676">Redox-active center</keyword>
<evidence type="ECO:0000313" key="8">
    <source>
        <dbReference type="Proteomes" id="UP000300879"/>
    </source>
</evidence>
<keyword evidence="2" id="KW-0201">Cytochrome c-type biogenesis</keyword>
<dbReference type="InterPro" id="IPR050553">
    <property type="entry name" value="Thioredoxin_ResA/DsbE_sf"/>
</dbReference>
<dbReference type="RefSeq" id="WP_138225538.1">
    <property type="nucleotide sequence ID" value="NZ_CP040396.1"/>
</dbReference>
<keyword evidence="3" id="KW-0812">Transmembrane</keyword>
<dbReference type="GO" id="GO:0016209">
    <property type="term" value="F:antioxidant activity"/>
    <property type="evidence" value="ECO:0007669"/>
    <property type="project" value="InterPro"/>
</dbReference>
<dbReference type="CDD" id="cd02966">
    <property type="entry name" value="TlpA_like_family"/>
    <property type="match status" value="1"/>
</dbReference>
<evidence type="ECO:0000256" key="4">
    <source>
        <dbReference type="ARBA" id="ARBA00023157"/>
    </source>
</evidence>
<accession>A0A4P8XJR5</accession>
<dbReference type="PROSITE" id="PS00194">
    <property type="entry name" value="THIOREDOXIN_1"/>
    <property type="match status" value="1"/>
</dbReference>
<name>A0A4P8XJR5_9BACL</name>
<protein>
    <submittedName>
        <fullName evidence="7">Alkyl hydroperoxide reductase/ Thiol specific antioxidant/ Mal allergen</fullName>
    </submittedName>
</protein>